<protein>
    <recommendedName>
        <fullName evidence="4">Zn(2)-C6 fungal-type domain-containing protein</fullName>
    </recommendedName>
</protein>
<organism evidence="2 3">
    <name type="scientific">Pseudovirgaria hyperparasitica</name>
    <dbReference type="NCBI Taxonomy" id="470096"/>
    <lineage>
        <taxon>Eukaryota</taxon>
        <taxon>Fungi</taxon>
        <taxon>Dikarya</taxon>
        <taxon>Ascomycota</taxon>
        <taxon>Pezizomycotina</taxon>
        <taxon>Dothideomycetes</taxon>
        <taxon>Dothideomycetes incertae sedis</taxon>
        <taxon>Acrospermales</taxon>
        <taxon>Acrospermaceae</taxon>
        <taxon>Pseudovirgaria</taxon>
    </lineage>
</organism>
<dbReference type="EMBL" id="ML996565">
    <property type="protein sequence ID" value="KAF2763188.1"/>
    <property type="molecule type" value="Genomic_DNA"/>
</dbReference>
<evidence type="ECO:0000256" key="1">
    <source>
        <dbReference type="SAM" id="MobiDB-lite"/>
    </source>
</evidence>
<feature type="region of interest" description="Disordered" evidence="1">
    <location>
        <begin position="185"/>
        <end position="226"/>
    </location>
</feature>
<feature type="region of interest" description="Disordered" evidence="1">
    <location>
        <begin position="645"/>
        <end position="668"/>
    </location>
</feature>
<feature type="compositionally biased region" description="Polar residues" evidence="1">
    <location>
        <begin position="200"/>
        <end position="226"/>
    </location>
</feature>
<dbReference type="RefSeq" id="XP_033605639.1">
    <property type="nucleotide sequence ID" value="XM_033749193.1"/>
</dbReference>
<dbReference type="AlphaFoldDB" id="A0A6A6WM08"/>
<feature type="region of interest" description="Disordered" evidence="1">
    <location>
        <begin position="406"/>
        <end position="436"/>
    </location>
</feature>
<dbReference type="Proteomes" id="UP000799437">
    <property type="component" value="Unassembled WGS sequence"/>
</dbReference>
<name>A0A6A6WM08_9PEZI</name>
<reference evidence="2" key="1">
    <citation type="journal article" date="2020" name="Stud. Mycol.">
        <title>101 Dothideomycetes genomes: a test case for predicting lifestyles and emergence of pathogens.</title>
        <authorList>
            <person name="Haridas S."/>
            <person name="Albert R."/>
            <person name="Binder M."/>
            <person name="Bloem J."/>
            <person name="Labutti K."/>
            <person name="Salamov A."/>
            <person name="Andreopoulos B."/>
            <person name="Baker S."/>
            <person name="Barry K."/>
            <person name="Bills G."/>
            <person name="Bluhm B."/>
            <person name="Cannon C."/>
            <person name="Castanera R."/>
            <person name="Culley D."/>
            <person name="Daum C."/>
            <person name="Ezra D."/>
            <person name="Gonzalez J."/>
            <person name="Henrissat B."/>
            <person name="Kuo A."/>
            <person name="Liang C."/>
            <person name="Lipzen A."/>
            <person name="Lutzoni F."/>
            <person name="Magnuson J."/>
            <person name="Mondo S."/>
            <person name="Nolan M."/>
            <person name="Ohm R."/>
            <person name="Pangilinan J."/>
            <person name="Park H.-J."/>
            <person name="Ramirez L."/>
            <person name="Alfaro M."/>
            <person name="Sun H."/>
            <person name="Tritt A."/>
            <person name="Yoshinaga Y."/>
            <person name="Zwiers L.-H."/>
            <person name="Turgeon B."/>
            <person name="Goodwin S."/>
            <person name="Spatafora J."/>
            <person name="Crous P."/>
            <person name="Grigoriev I."/>
        </authorList>
    </citation>
    <scope>NUCLEOTIDE SEQUENCE</scope>
    <source>
        <strain evidence="2">CBS 121739</strain>
    </source>
</reference>
<gene>
    <name evidence="2" type="ORF">EJ05DRAFT_534582</name>
</gene>
<evidence type="ECO:0000313" key="2">
    <source>
        <dbReference type="EMBL" id="KAF2763188.1"/>
    </source>
</evidence>
<evidence type="ECO:0000313" key="3">
    <source>
        <dbReference type="Proteomes" id="UP000799437"/>
    </source>
</evidence>
<sequence>MHVNHIYSVAKPRPLSFICSCTSRLSSSSRVCPHVPRVNKVHVTSIALTILGNFNMLHSYLTPRHQALLIIRLSNLHTFLLYFSMAELPTSIILKAVDDDPPDSNPSFTIDKDDIQTRNDAMDLAFEEYKKDRSVWNLHFHAVGECVPGPTSKGWLRWLQQNADSNGQTLLYAHFLPKFPSPDIPRIPESRPIPAHSLPVQATTTQTASGELTKGDASSNKGEVSNSVERITPAESSQALVLMPLNPLPGVSKPPTKQRVLQLVVSYTGDGGTHGAEGSMPPYDMKARGTMTNKTLVTKLYDRLVADMNKSGHIPDELIISWTKYVYGGEDPTEEDIEELLEPSSDRGFKTIGDFSDHYKTDLLHVELIISILDPSSQNERPFANIRDALRAFPSVSRRCQRIEQTQVAGPQNRLKRRKLTATAAQEEDDNKNDDDKLIPWKYQRAVTEPSSIVSALSLTSADYVVAGKDRKYPKIRVGEDKISMYTDRVPECKGRPNILGTKNVVYMSATFNNGTLVPRFFIAWTDYEGNVLPVISADRAGQSHRSFEHVNFRGRFKPWNTLKTKTDQSTAARAWCAASKVWDIKPSKARSTRALPKRKSTEVTRRAVENPGRDVASLPAPLITNEIGYRRRNIAVSINSRRRRQRELRRADQIDDTDSGQDVQTPCEPCNRRSTVCRVYDPRVNSVIRRCSACIRSGTKCTLVETCPTADRSMTMEVVPNLKQNDMLVPVDNTALAEAHSNVHMNTAVPTASTAAITRSTSRDSFVELKLKVRSLHEEGADGDMGRINVLIKKDDSPKQTLEKVKDEVINHVRHLGSDYAYLLEGGCAFSTQLKLAYRVRERTIWFDVQDQHVGTIMRYVSDRGNEQDKVAAQGLVTLRGRRNLLYML</sequence>
<keyword evidence="3" id="KW-1185">Reference proteome</keyword>
<dbReference type="GeneID" id="54490247"/>
<evidence type="ECO:0008006" key="4">
    <source>
        <dbReference type="Google" id="ProtNLM"/>
    </source>
</evidence>
<accession>A0A6A6WM08</accession>
<proteinExistence type="predicted"/>